<proteinExistence type="inferred from homology"/>
<dbReference type="GO" id="GO:0071555">
    <property type="term" value="P:cell wall organization"/>
    <property type="evidence" value="ECO:0007669"/>
    <property type="project" value="UniProtKB-UniRule"/>
</dbReference>
<keyword evidence="4 7" id="KW-0133">Cell shape</keyword>
<accession>A0A9X3YNE6</accession>
<keyword evidence="6 7" id="KW-0961">Cell wall biogenesis/degradation</keyword>
<dbReference type="GO" id="GO:0004180">
    <property type="term" value="F:carboxypeptidase activity"/>
    <property type="evidence" value="ECO:0007669"/>
    <property type="project" value="UniProtKB-ARBA"/>
</dbReference>
<evidence type="ECO:0000256" key="7">
    <source>
        <dbReference type="PROSITE-ProRule" id="PRU01373"/>
    </source>
</evidence>
<sequence>MGAAIGLAVLLPVGGWVWATSGRTLMARIESTPAGRAQAAAARVRPALERDLAKQNLAFGAPVFMRVFKREAELELWLRAKDGAYRLFRTYPICTFSGVLGPKRQQGDNQAPEGFYRVALGQLNPASKFHLSFNLGYPNAYDRAHGYTGDFLMVHGSCVSIGCYAMGDAAIEEIYTLAEAALRGGQRAFEVHALPFRLDAAALAAERASPWHDFWSELKPGYDAFERTRRPPSIGVAAKRYVVDEG</sequence>
<dbReference type="PROSITE" id="PS52029">
    <property type="entry name" value="LD_TPASE"/>
    <property type="match status" value="1"/>
</dbReference>
<evidence type="ECO:0000256" key="4">
    <source>
        <dbReference type="ARBA" id="ARBA00022960"/>
    </source>
</evidence>
<dbReference type="InterPro" id="IPR038063">
    <property type="entry name" value="Transpep_catalytic_dom"/>
</dbReference>
<feature type="active site" description="Proton donor/acceptor" evidence="7">
    <location>
        <position position="155"/>
    </location>
</feature>
<keyword evidence="10" id="KW-1185">Reference proteome</keyword>
<dbReference type="RefSeq" id="WP_263540633.1">
    <property type="nucleotide sequence ID" value="NZ_JAOVZO020000020.1"/>
</dbReference>
<organism evidence="9 10">
    <name type="scientific">Tahibacter soli</name>
    <dbReference type="NCBI Taxonomy" id="2983605"/>
    <lineage>
        <taxon>Bacteria</taxon>
        <taxon>Pseudomonadati</taxon>
        <taxon>Pseudomonadota</taxon>
        <taxon>Gammaproteobacteria</taxon>
        <taxon>Lysobacterales</taxon>
        <taxon>Rhodanobacteraceae</taxon>
        <taxon>Tahibacter</taxon>
    </lineage>
</organism>
<keyword evidence="5 7" id="KW-0573">Peptidoglycan synthesis</keyword>
<name>A0A9X3YNE6_9GAMM</name>
<comment type="pathway">
    <text evidence="1 7">Cell wall biogenesis; peptidoglycan biosynthesis.</text>
</comment>
<dbReference type="GO" id="GO:0008360">
    <property type="term" value="P:regulation of cell shape"/>
    <property type="evidence" value="ECO:0007669"/>
    <property type="project" value="UniProtKB-UniRule"/>
</dbReference>
<dbReference type="InterPro" id="IPR005490">
    <property type="entry name" value="LD_TPept_cat_dom"/>
</dbReference>
<evidence type="ECO:0000256" key="5">
    <source>
        <dbReference type="ARBA" id="ARBA00022984"/>
    </source>
</evidence>
<evidence type="ECO:0000256" key="3">
    <source>
        <dbReference type="ARBA" id="ARBA00022679"/>
    </source>
</evidence>
<dbReference type="GO" id="GO:0016740">
    <property type="term" value="F:transferase activity"/>
    <property type="evidence" value="ECO:0007669"/>
    <property type="project" value="UniProtKB-KW"/>
</dbReference>
<dbReference type="PANTHER" id="PTHR36699:SF1">
    <property type="entry name" value="L,D-TRANSPEPTIDASE YAFK-RELATED"/>
    <property type="match status" value="1"/>
</dbReference>
<evidence type="ECO:0000256" key="6">
    <source>
        <dbReference type="ARBA" id="ARBA00023316"/>
    </source>
</evidence>
<dbReference type="Pfam" id="PF03734">
    <property type="entry name" value="YkuD"/>
    <property type="match status" value="1"/>
</dbReference>
<evidence type="ECO:0000313" key="10">
    <source>
        <dbReference type="Proteomes" id="UP001139971"/>
    </source>
</evidence>
<evidence type="ECO:0000256" key="2">
    <source>
        <dbReference type="ARBA" id="ARBA00005992"/>
    </source>
</evidence>
<comment type="similarity">
    <text evidence="2">Belongs to the YkuD family.</text>
</comment>
<dbReference type="GO" id="GO:0009252">
    <property type="term" value="P:peptidoglycan biosynthetic process"/>
    <property type="evidence" value="ECO:0007669"/>
    <property type="project" value="UniProtKB-KW"/>
</dbReference>
<dbReference type="Proteomes" id="UP001139971">
    <property type="component" value="Unassembled WGS sequence"/>
</dbReference>
<comment type="caution">
    <text evidence="9">The sequence shown here is derived from an EMBL/GenBank/DDBJ whole genome shotgun (WGS) entry which is preliminary data.</text>
</comment>
<protein>
    <submittedName>
        <fullName evidence="9">Murein L,D-transpeptidase</fullName>
    </submittedName>
</protein>
<keyword evidence="3" id="KW-0808">Transferase</keyword>
<evidence type="ECO:0000259" key="8">
    <source>
        <dbReference type="PROSITE" id="PS52029"/>
    </source>
</evidence>
<gene>
    <name evidence="9" type="ORF">OD750_023200</name>
</gene>
<dbReference type="PANTHER" id="PTHR36699">
    <property type="entry name" value="LD-TRANSPEPTIDASE"/>
    <property type="match status" value="1"/>
</dbReference>
<evidence type="ECO:0000313" key="9">
    <source>
        <dbReference type="EMBL" id="MDC8015444.1"/>
    </source>
</evidence>
<dbReference type="EMBL" id="JAOVZO020000020">
    <property type="protein sequence ID" value="MDC8015444.1"/>
    <property type="molecule type" value="Genomic_DNA"/>
</dbReference>
<dbReference type="SUPFAM" id="SSF141523">
    <property type="entry name" value="L,D-transpeptidase catalytic domain-like"/>
    <property type="match status" value="1"/>
</dbReference>
<feature type="active site" description="Nucleophile" evidence="7">
    <location>
        <position position="163"/>
    </location>
</feature>
<evidence type="ECO:0000256" key="1">
    <source>
        <dbReference type="ARBA" id="ARBA00004752"/>
    </source>
</evidence>
<reference evidence="9" key="1">
    <citation type="submission" date="2023-02" db="EMBL/GenBank/DDBJ databases">
        <title>Tahibacter soli sp. nov. isolated from soil.</title>
        <authorList>
            <person name="Baek J.H."/>
            <person name="Lee J.K."/>
            <person name="Choi D.G."/>
            <person name="Jeon C.O."/>
        </authorList>
    </citation>
    <scope>NUCLEOTIDE SEQUENCE</scope>
    <source>
        <strain evidence="9">BL</strain>
    </source>
</reference>
<dbReference type="AlphaFoldDB" id="A0A9X3YNE6"/>
<dbReference type="CDD" id="cd16913">
    <property type="entry name" value="YkuD_like"/>
    <property type="match status" value="1"/>
</dbReference>
<feature type="domain" description="L,D-TPase catalytic" evidence="8">
    <location>
        <begin position="63"/>
        <end position="194"/>
    </location>
</feature>